<dbReference type="AlphaFoldDB" id="A0A974C4Q8"/>
<gene>
    <name evidence="2" type="ORF">XELAEV_180426931mg</name>
</gene>
<dbReference type="EMBL" id="CM004481">
    <property type="protein sequence ID" value="OCT66444.1"/>
    <property type="molecule type" value="Genomic_DNA"/>
</dbReference>
<feature type="compositionally biased region" description="Basic and acidic residues" evidence="1">
    <location>
        <begin position="46"/>
        <end position="60"/>
    </location>
</feature>
<feature type="compositionally biased region" description="Low complexity" evidence="1">
    <location>
        <begin position="81"/>
        <end position="94"/>
    </location>
</feature>
<reference evidence="3" key="1">
    <citation type="journal article" date="2016" name="Nature">
        <title>Genome evolution in the allotetraploid frog Xenopus laevis.</title>
        <authorList>
            <person name="Session A.M."/>
            <person name="Uno Y."/>
            <person name="Kwon T."/>
            <person name="Chapman J.A."/>
            <person name="Toyoda A."/>
            <person name="Takahashi S."/>
            <person name="Fukui A."/>
            <person name="Hikosaka A."/>
            <person name="Suzuki A."/>
            <person name="Kondo M."/>
            <person name="van Heeringen S.J."/>
            <person name="Quigley I."/>
            <person name="Heinz S."/>
            <person name="Ogino H."/>
            <person name="Ochi H."/>
            <person name="Hellsten U."/>
            <person name="Lyons J.B."/>
            <person name="Simakov O."/>
            <person name="Putnam N."/>
            <person name="Stites J."/>
            <person name="Kuroki Y."/>
            <person name="Tanaka T."/>
            <person name="Michiue T."/>
            <person name="Watanabe M."/>
            <person name="Bogdanovic O."/>
            <person name="Lister R."/>
            <person name="Georgiou G."/>
            <person name="Paranjpe S.S."/>
            <person name="van Kruijsbergen I."/>
            <person name="Shu S."/>
            <person name="Carlson J."/>
            <person name="Kinoshita T."/>
            <person name="Ohta Y."/>
            <person name="Mawaribuchi S."/>
            <person name="Jenkins J."/>
            <person name="Grimwood J."/>
            <person name="Schmutz J."/>
            <person name="Mitros T."/>
            <person name="Mozaffari S.V."/>
            <person name="Suzuki Y."/>
            <person name="Haramoto Y."/>
            <person name="Yamamoto T.S."/>
            <person name="Takagi C."/>
            <person name="Heald R."/>
            <person name="Miller K."/>
            <person name="Haudenschild C."/>
            <person name="Kitzman J."/>
            <person name="Nakayama T."/>
            <person name="Izutsu Y."/>
            <person name="Robert J."/>
            <person name="Fortriede J."/>
            <person name="Burns K."/>
            <person name="Lotay V."/>
            <person name="Karimi K."/>
            <person name="Yasuoka Y."/>
            <person name="Dichmann D.S."/>
            <person name="Flajnik M.F."/>
            <person name="Houston D.W."/>
            <person name="Shendure J."/>
            <person name="DuPasquier L."/>
            <person name="Vize P.D."/>
            <person name="Zorn A.M."/>
            <person name="Ito M."/>
            <person name="Marcotte E.M."/>
            <person name="Wallingford J.B."/>
            <person name="Ito Y."/>
            <person name="Asashima M."/>
            <person name="Ueno N."/>
            <person name="Matsuda Y."/>
            <person name="Veenstra G.J."/>
            <person name="Fujiyama A."/>
            <person name="Harland R.M."/>
            <person name="Taira M."/>
            <person name="Rokhsar D.S."/>
        </authorList>
    </citation>
    <scope>NUCLEOTIDE SEQUENCE [LARGE SCALE GENOMIC DNA]</scope>
    <source>
        <strain evidence="3">J</strain>
    </source>
</reference>
<organism evidence="2 3">
    <name type="scientific">Xenopus laevis</name>
    <name type="common">African clawed frog</name>
    <dbReference type="NCBI Taxonomy" id="8355"/>
    <lineage>
        <taxon>Eukaryota</taxon>
        <taxon>Metazoa</taxon>
        <taxon>Chordata</taxon>
        <taxon>Craniata</taxon>
        <taxon>Vertebrata</taxon>
        <taxon>Euteleostomi</taxon>
        <taxon>Amphibia</taxon>
        <taxon>Batrachia</taxon>
        <taxon>Anura</taxon>
        <taxon>Pipoidea</taxon>
        <taxon>Pipidae</taxon>
        <taxon>Xenopodinae</taxon>
        <taxon>Xenopus</taxon>
        <taxon>Xenopus</taxon>
    </lineage>
</organism>
<protein>
    <submittedName>
        <fullName evidence="2">Uncharacterized protein</fullName>
    </submittedName>
</protein>
<evidence type="ECO:0000313" key="2">
    <source>
        <dbReference type="EMBL" id="OCT66444.1"/>
    </source>
</evidence>
<feature type="non-terminal residue" evidence="2">
    <location>
        <position position="1"/>
    </location>
</feature>
<accession>A0A974C4Q8</accession>
<sequence>HWSPLESVSPEAQLSPDENITPEVPFYSDSQTSAEPKPQGENEEWQSFREEATLNVKEEGEAAALPVPQEEDDNQNQETFSSSQQWEEQPSEEPVYPDMDRLLQQSQDAFRRSLRRQLHAVRQELREFRRDHTEMMDSLLTLHREHIIVEEQRNEILSQLVTTVNATILLAERLILGKPDQSFEIIVRSPNVDEEDGFVWPLYSLKDEKYAVLKLSGSEVHQKLSMRNCQFWNFFFPSLLKLVK</sequence>
<evidence type="ECO:0000313" key="3">
    <source>
        <dbReference type="Proteomes" id="UP000694892"/>
    </source>
</evidence>
<name>A0A974C4Q8_XENLA</name>
<evidence type="ECO:0000256" key="1">
    <source>
        <dbReference type="SAM" id="MobiDB-lite"/>
    </source>
</evidence>
<proteinExistence type="predicted"/>
<dbReference type="Proteomes" id="UP000694892">
    <property type="component" value="Chromosome 8S"/>
</dbReference>
<feature type="region of interest" description="Disordered" evidence="1">
    <location>
        <begin position="1"/>
        <end position="94"/>
    </location>
</feature>